<organism evidence="2 3">
    <name type="scientific">Burkholderia mallei</name>
    <name type="common">Pseudomonas mallei</name>
    <dbReference type="NCBI Taxonomy" id="13373"/>
    <lineage>
        <taxon>Bacteria</taxon>
        <taxon>Pseudomonadati</taxon>
        <taxon>Pseudomonadota</taxon>
        <taxon>Betaproteobacteria</taxon>
        <taxon>Burkholderiales</taxon>
        <taxon>Burkholderiaceae</taxon>
        <taxon>Burkholderia</taxon>
        <taxon>pseudomallei group</taxon>
    </lineage>
</organism>
<dbReference type="AlphaFoldDB" id="A0AAX1X393"/>
<protein>
    <submittedName>
        <fullName evidence="2">Uncharacterized protein</fullName>
    </submittedName>
</protein>
<name>A0AAX1X393_BURML</name>
<evidence type="ECO:0000313" key="3">
    <source>
        <dbReference type="Proteomes" id="UP000269379"/>
    </source>
</evidence>
<evidence type="ECO:0000313" key="2">
    <source>
        <dbReference type="EMBL" id="RPA25112.1"/>
    </source>
</evidence>
<gene>
    <name evidence="2" type="ORF">EGT70_19020</name>
</gene>
<dbReference type="GeneID" id="92978905"/>
<dbReference type="RefSeq" id="WP_004192416.1">
    <property type="nucleotide sequence ID" value="NZ_CAJMTF010000004.1"/>
</dbReference>
<feature type="region of interest" description="Disordered" evidence="1">
    <location>
        <begin position="1"/>
        <end position="42"/>
    </location>
</feature>
<sequence length="89" mass="10143">MTLAARSRAASGAIHRQPFGRRRQAAASDSRRMTRMTRETRRAACEPRFAALAIRGARRRASRPRVEQRASDARRYSTAHHFAKRKPLA</sequence>
<feature type="region of interest" description="Disordered" evidence="1">
    <location>
        <begin position="56"/>
        <end position="89"/>
    </location>
</feature>
<evidence type="ECO:0000256" key="1">
    <source>
        <dbReference type="SAM" id="MobiDB-lite"/>
    </source>
</evidence>
<comment type="caution">
    <text evidence="2">The sequence shown here is derived from an EMBL/GenBank/DDBJ whole genome shotgun (WGS) entry which is preliminary data.</text>
</comment>
<accession>A0AAX1X393</accession>
<proteinExistence type="predicted"/>
<feature type="compositionally biased region" description="Basic residues" evidence="1">
    <location>
        <begin position="77"/>
        <end position="89"/>
    </location>
</feature>
<feature type="compositionally biased region" description="Basic and acidic residues" evidence="1">
    <location>
        <begin position="29"/>
        <end position="42"/>
    </location>
</feature>
<dbReference type="EMBL" id="RKJW01000002">
    <property type="protein sequence ID" value="RPA25112.1"/>
    <property type="molecule type" value="Genomic_DNA"/>
</dbReference>
<reference evidence="3" key="1">
    <citation type="submission" date="2018-10" db="EMBL/GenBank/DDBJ databases">
        <title>FDA dAtabase for Regulatory Grade micrObial Sequences (FDA-ARGOS): Supporting development and validation of Infectious Disease Dx tests.</title>
        <authorList>
            <person name="Minogue T."/>
            <person name="Wolcott M."/>
            <person name="Wasieloski L."/>
            <person name="Aguilar W."/>
            <person name="Moore D."/>
            <person name="Jaissle J."/>
            <person name="Tallon L."/>
            <person name="Sadzewicz L."/>
            <person name="Zhao X."/>
            <person name="Vavikolanu K."/>
            <person name="Mehta A."/>
            <person name="Aluvathingal J."/>
            <person name="Nadendla S."/>
            <person name="Yan Y."/>
            <person name="Sichtig H."/>
        </authorList>
    </citation>
    <scope>NUCLEOTIDE SEQUENCE [LARGE SCALE GENOMIC DNA]</scope>
    <source>
        <strain evidence="3">FDAARGOS_588</strain>
    </source>
</reference>
<dbReference type="Proteomes" id="UP000269379">
    <property type="component" value="Chromosome 1"/>
</dbReference>
<feature type="compositionally biased region" description="Basic and acidic residues" evidence="1">
    <location>
        <begin position="64"/>
        <end position="75"/>
    </location>
</feature>